<dbReference type="InterPro" id="IPR050498">
    <property type="entry name" value="Ycf3"/>
</dbReference>
<dbReference type="PANTHER" id="PTHR44858">
    <property type="entry name" value="TETRATRICOPEPTIDE REPEAT PROTEIN 6"/>
    <property type="match status" value="1"/>
</dbReference>
<organism evidence="6 7">
    <name type="scientific">Parabacteroides acidifaciens</name>
    <dbReference type="NCBI Taxonomy" id="2290935"/>
    <lineage>
        <taxon>Bacteria</taxon>
        <taxon>Pseudomonadati</taxon>
        <taxon>Bacteroidota</taxon>
        <taxon>Bacteroidia</taxon>
        <taxon>Bacteroidales</taxon>
        <taxon>Tannerellaceae</taxon>
        <taxon>Parabacteroides</taxon>
    </lineage>
</organism>
<reference evidence="5 8" key="2">
    <citation type="submission" date="2020-08" db="EMBL/GenBank/DDBJ databases">
        <title>Genome public.</title>
        <authorList>
            <person name="Liu C."/>
            <person name="Sun Q."/>
        </authorList>
    </citation>
    <scope>NUCLEOTIDE SEQUENCE [LARGE SCALE GENOMIC DNA]</scope>
    <source>
        <strain evidence="5 8">426_9</strain>
    </source>
</reference>
<protein>
    <submittedName>
        <fullName evidence="6">Serine protease</fullName>
    </submittedName>
    <submittedName>
        <fullName evidence="5">Tetratricopeptide repeat protein</fullName>
    </submittedName>
</protein>
<dbReference type="Pfam" id="PF13365">
    <property type="entry name" value="Trypsin_2"/>
    <property type="match status" value="1"/>
</dbReference>
<evidence type="ECO:0000313" key="6">
    <source>
        <dbReference type="EMBL" id="RDU49379.1"/>
    </source>
</evidence>
<keyword evidence="6" id="KW-0378">Hydrolase</keyword>
<dbReference type="GO" id="GO:0008233">
    <property type="term" value="F:peptidase activity"/>
    <property type="evidence" value="ECO:0007669"/>
    <property type="project" value="UniProtKB-KW"/>
</dbReference>
<dbReference type="PROSITE" id="PS50005">
    <property type="entry name" value="TPR"/>
    <property type="match status" value="1"/>
</dbReference>
<dbReference type="InterPro" id="IPR011990">
    <property type="entry name" value="TPR-like_helical_dom_sf"/>
</dbReference>
<keyword evidence="1" id="KW-0677">Repeat</keyword>
<dbReference type="Pfam" id="PF13432">
    <property type="entry name" value="TPR_16"/>
    <property type="match status" value="1"/>
</dbReference>
<keyword evidence="2 3" id="KW-0802">TPR repeat</keyword>
<evidence type="ECO:0000256" key="2">
    <source>
        <dbReference type="ARBA" id="ARBA00022803"/>
    </source>
</evidence>
<dbReference type="SMART" id="SM00028">
    <property type="entry name" value="TPR"/>
    <property type="match status" value="3"/>
</dbReference>
<dbReference type="EMBL" id="QREV01000018">
    <property type="protein sequence ID" value="RDU49379.1"/>
    <property type="molecule type" value="Genomic_DNA"/>
</dbReference>
<dbReference type="EMBL" id="JACRTI010000018">
    <property type="protein sequence ID" value="MBC8601924.1"/>
    <property type="molecule type" value="Genomic_DNA"/>
</dbReference>
<proteinExistence type="predicted"/>
<dbReference type="Proteomes" id="UP000256321">
    <property type="component" value="Unassembled WGS sequence"/>
</dbReference>
<name>A0A3D8HEI4_9BACT</name>
<reference evidence="6 7" key="1">
    <citation type="submission" date="2018-07" db="EMBL/GenBank/DDBJ databases">
        <title>Parabacteroides acidifaciens nov. sp., isolated from human feces.</title>
        <authorList>
            <person name="Wang Y.J."/>
        </authorList>
    </citation>
    <scope>NUCLEOTIDE SEQUENCE [LARGE SCALE GENOMIC DNA]</scope>
    <source>
        <strain evidence="6 7">426-9</strain>
    </source>
</reference>
<evidence type="ECO:0000313" key="5">
    <source>
        <dbReference type="EMBL" id="MBC8601924.1"/>
    </source>
</evidence>
<evidence type="ECO:0000256" key="3">
    <source>
        <dbReference type="PROSITE-ProRule" id="PRU00339"/>
    </source>
</evidence>
<dbReference type="Gene3D" id="1.25.40.10">
    <property type="entry name" value="Tetratricopeptide repeat domain"/>
    <property type="match status" value="3"/>
</dbReference>
<keyword evidence="4" id="KW-0732">Signal</keyword>
<dbReference type="GO" id="GO:0009279">
    <property type="term" value="C:cell outer membrane"/>
    <property type="evidence" value="ECO:0007669"/>
    <property type="project" value="TreeGrafter"/>
</dbReference>
<evidence type="ECO:0000313" key="8">
    <source>
        <dbReference type="Proteomes" id="UP000629596"/>
    </source>
</evidence>
<dbReference type="Proteomes" id="UP000629596">
    <property type="component" value="Unassembled WGS sequence"/>
</dbReference>
<sequence length="575" mass="63017">MKRILQLIFISCLCLSAAAQKNAPKWMDKAKKAVFTITTYGKDGNKLATGTGFFVSEAGDAVSSYDIFKGAEKATVTDTEGKTYPVKNIQGADELYDVIKFQVEVPKKAAFLVIAAEPVANGTNAYLLPFSTGKTASFKSGAITEVSKLKDPYKYYKMAIALDENELNAPLLTPEGEVFALAQADAGGKKDVCYGLSAGYAGSLSIGSADYLGSVYRSIGIRKGWPKEVDQASVALYLLAGTQDAKTCLETINDFIGTFPSAQEGYLNRADLYAYNRADLASSPAEEVSYLEKALEDIKTASKYSDKKADSWYNRAKLIYGVASADTTLTDPAWSIDAAMEALDKAIAEDDLPAYHQLKADIYFNKGEFQQAFDEYMIVNNSDIASASSYYMAAKAKERITGFNIGDVIDLLDKAVEKCGANMNNEAAAYVLERIDWRLRLAQYAEAIADYDLYYVLAGGKVLPNFYFLREQAKFRAGDLEGALKDIQEAISASPQTPDYYAEEASVYVRLQKYEDALKSIEKAIAIAPDFGACYRLRGVCYVRLEKKAEACEAFNKAKELGDPLADKLIKEHCK</sequence>
<feature type="repeat" description="TPR" evidence="3">
    <location>
        <begin position="498"/>
        <end position="531"/>
    </location>
</feature>
<accession>A0A3D8HEI4</accession>
<evidence type="ECO:0000256" key="1">
    <source>
        <dbReference type="ARBA" id="ARBA00022737"/>
    </source>
</evidence>
<dbReference type="AlphaFoldDB" id="A0A3D8HEI4"/>
<dbReference type="SUPFAM" id="SSF50494">
    <property type="entry name" value="Trypsin-like serine proteases"/>
    <property type="match status" value="1"/>
</dbReference>
<dbReference type="SUPFAM" id="SSF48452">
    <property type="entry name" value="TPR-like"/>
    <property type="match status" value="1"/>
</dbReference>
<dbReference type="Gene3D" id="2.40.10.120">
    <property type="match status" value="1"/>
</dbReference>
<comment type="caution">
    <text evidence="6">The sequence shown here is derived from an EMBL/GenBank/DDBJ whole genome shotgun (WGS) entry which is preliminary data.</text>
</comment>
<feature type="chain" id="PRO_5017694918" evidence="4">
    <location>
        <begin position="20"/>
        <end position="575"/>
    </location>
</feature>
<dbReference type="InterPro" id="IPR009003">
    <property type="entry name" value="Peptidase_S1_PA"/>
</dbReference>
<feature type="signal peptide" evidence="4">
    <location>
        <begin position="1"/>
        <end position="19"/>
    </location>
</feature>
<gene>
    <name evidence="6" type="ORF">DWU89_09590</name>
    <name evidence="5" type="ORF">H8784_09365</name>
</gene>
<dbReference type="InterPro" id="IPR019734">
    <property type="entry name" value="TPR_rpt"/>
</dbReference>
<dbReference type="GO" id="GO:0006508">
    <property type="term" value="P:proteolysis"/>
    <property type="evidence" value="ECO:0007669"/>
    <property type="project" value="UniProtKB-KW"/>
</dbReference>
<dbReference type="PANTHER" id="PTHR44858:SF1">
    <property type="entry name" value="UDP-N-ACETYLGLUCOSAMINE--PEPTIDE N-ACETYLGLUCOSAMINYLTRANSFERASE SPINDLY-RELATED"/>
    <property type="match status" value="1"/>
</dbReference>
<keyword evidence="8" id="KW-1185">Reference proteome</keyword>
<dbReference type="RefSeq" id="WP_115499425.1">
    <property type="nucleotide sequence ID" value="NZ_JACRTI010000018.1"/>
</dbReference>
<evidence type="ECO:0000256" key="4">
    <source>
        <dbReference type="SAM" id="SignalP"/>
    </source>
</evidence>
<dbReference type="GO" id="GO:0046813">
    <property type="term" value="P:receptor-mediated virion attachment to host cell"/>
    <property type="evidence" value="ECO:0007669"/>
    <property type="project" value="TreeGrafter"/>
</dbReference>
<keyword evidence="6" id="KW-0645">Protease</keyword>
<evidence type="ECO:0000313" key="7">
    <source>
        <dbReference type="Proteomes" id="UP000256321"/>
    </source>
</evidence>